<dbReference type="EMBL" id="JACHHR010000001">
    <property type="protein sequence ID" value="MBB5210553.1"/>
    <property type="molecule type" value="Genomic_DNA"/>
</dbReference>
<reference evidence="1 4" key="2">
    <citation type="submission" date="2020-08" db="EMBL/GenBank/DDBJ databases">
        <title>Genomic Encyclopedia of Type Strains, Phase IV (KMG-IV): sequencing the most valuable type-strain genomes for metagenomic binning, comparative biology and taxonomic classification.</title>
        <authorList>
            <person name="Goeker M."/>
        </authorList>
    </citation>
    <scope>NUCLEOTIDE SEQUENCE [LARGE SCALE GENOMIC DNA]</scope>
    <source>
        <strain evidence="1 4">DSM 11525</strain>
    </source>
</reference>
<proteinExistence type="predicted"/>
<evidence type="ECO:0000313" key="4">
    <source>
        <dbReference type="Proteomes" id="UP000563601"/>
    </source>
</evidence>
<accession>A0A6P1TAE0</accession>
<dbReference type="Pfam" id="PF04400">
    <property type="entry name" value="NqrM"/>
    <property type="match status" value="1"/>
</dbReference>
<evidence type="ECO:0000313" key="3">
    <source>
        <dbReference type="Proteomes" id="UP000464675"/>
    </source>
</evidence>
<dbReference type="OrthoDB" id="5296227at2"/>
<dbReference type="PANTHER" id="PTHR40691">
    <property type="entry name" value="(NA+)-NQR MATURATION NQRM"/>
    <property type="match status" value="1"/>
</dbReference>
<dbReference type="RefSeq" id="WP_161858303.1">
    <property type="nucleotide sequence ID" value="NZ_CP047491.1"/>
</dbReference>
<dbReference type="Proteomes" id="UP000563601">
    <property type="component" value="Unassembled WGS sequence"/>
</dbReference>
<dbReference type="Proteomes" id="UP000464675">
    <property type="component" value="Chromosome"/>
</dbReference>
<evidence type="ECO:0000313" key="1">
    <source>
        <dbReference type="EMBL" id="MBB5210553.1"/>
    </source>
</evidence>
<dbReference type="InterPro" id="IPR007495">
    <property type="entry name" value="NqrM"/>
</dbReference>
<dbReference type="PANTHER" id="PTHR40691:SF3">
    <property type="entry name" value="(NA+)-NQR MATURATION NQRM"/>
    <property type="match status" value="1"/>
</dbReference>
<evidence type="ECO:0000313" key="2">
    <source>
        <dbReference type="EMBL" id="QHQ38977.1"/>
    </source>
</evidence>
<reference evidence="2 3" key="1">
    <citation type="submission" date="2020-01" db="EMBL/GenBank/DDBJ databases">
        <title>The possibility of degradation of plastic by Microbulbifer hydrolyticus IRE-31.</title>
        <authorList>
            <person name="Liu L."/>
        </authorList>
    </citation>
    <scope>NUCLEOTIDE SEQUENCE [LARGE SCALE GENOMIC DNA]</scope>
    <source>
        <strain evidence="2 3">IRE-31</strain>
    </source>
</reference>
<sequence>MTIYILAFIIMVLIVAGMALGAIVQNKPLKGSCGGLNKIGMKKDCDICGGDDDECEKEQERQRQAALAKVAAESDLAYDATSKQNKKS</sequence>
<keyword evidence="3" id="KW-1185">Reference proteome</keyword>
<organism evidence="1 4">
    <name type="scientific">Microbulbifer hydrolyticus</name>
    <dbReference type="NCBI Taxonomy" id="48074"/>
    <lineage>
        <taxon>Bacteria</taxon>
        <taxon>Pseudomonadati</taxon>
        <taxon>Pseudomonadota</taxon>
        <taxon>Gammaproteobacteria</taxon>
        <taxon>Cellvibrionales</taxon>
        <taxon>Microbulbiferaceae</taxon>
        <taxon>Microbulbifer</taxon>
    </lineage>
</organism>
<dbReference type="AlphaFoldDB" id="A0A6P1TAE0"/>
<gene>
    <name evidence="2" type="primary">nqrM</name>
    <name evidence="2" type="ORF">GTQ55_08260</name>
    <name evidence="1" type="ORF">HNQ53_000741</name>
</gene>
<name>A0A6P1TAE0_9GAMM</name>
<dbReference type="EMBL" id="CP047491">
    <property type="protein sequence ID" value="QHQ38977.1"/>
    <property type="molecule type" value="Genomic_DNA"/>
</dbReference>
<protein>
    <submittedName>
        <fullName evidence="2">(Na+)-NQR maturation NqrM</fullName>
    </submittedName>
</protein>